<accession>A0A5C8URS0</accession>
<dbReference type="SUPFAM" id="SSF52317">
    <property type="entry name" value="Class I glutamine amidotransferase-like"/>
    <property type="match status" value="1"/>
</dbReference>
<gene>
    <name evidence="1" type="ORF">FVP33_06760</name>
</gene>
<dbReference type="Proteomes" id="UP000321379">
    <property type="component" value="Unassembled WGS sequence"/>
</dbReference>
<dbReference type="GO" id="GO:0005829">
    <property type="term" value="C:cytosol"/>
    <property type="evidence" value="ECO:0007669"/>
    <property type="project" value="TreeGrafter"/>
</dbReference>
<dbReference type="PANTHER" id="PTHR43235">
    <property type="entry name" value="GLUTAMINE AMIDOTRANSFERASE PB2B2.05-RELATED"/>
    <property type="match status" value="1"/>
</dbReference>
<protein>
    <submittedName>
        <fullName evidence="1">Gamma-glutamyl-gamma-aminobutyrate hydrolase family protein</fullName>
    </submittedName>
</protein>
<evidence type="ECO:0000313" key="1">
    <source>
        <dbReference type="EMBL" id="TXN31264.1"/>
    </source>
</evidence>
<dbReference type="GO" id="GO:0033969">
    <property type="term" value="F:gamma-glutamyl-gamma-aminobutyrate hydrolase activity"/>
    <property type="evidence" value="ECO:0007669"/>
    <property type="project" value="TreeGrafter"/>
</dbReference>
<dbReference type="PANTHER" id="PTHR43235:SF1">
    <property type="entry name" value="GLUTAMINE AMIDOTRANSFERASE PB2B2.05-RELATED"/>
    <property type="match status" value="1"/>
</dbReference>
<dbReference type="EMBL" id="VRMG01000005">
    <property type="protein sequence ID" value="TXN31264.1"/>
    <property type="molecule type" value="Genomic_DNA"/>
</dbReference>
<comment type="caution">
    <text evidence="1">The sequence shown here is derived from an EMBL/GenBank/DDBJ whole genome shotgun (WGS) entry which is preliminary data.</text>
</comment>
<keyword evidence="2" id="KW-1185">Reference proteome</keyword>
<dbReference type="PROSITE" id="PS51273">
    <property type="entry name" value="GATASE_TYPE_1"/>
    <property type="match status" value="1"/>
</dbReference>
<dbReference type="Gene3D" id="3.40.50.880">
    <property type="match status" value="1"/>
</dbReference>
<dbReference type="GO" id="GO:0006598">
    <property type="term" value="P:polyamine catabolic process"/>
    <property type="evidence" value="ECO:0007669"/>
    <property type="project" value="TreeGrafter"/>
</dbReference>
<dbReference type="Pfam" id="PF07722">
    <property type="entry name" value="Peptidase_C26"/>
    <property type="match status" value="1"/>
</dbReference>
<dbReference type="InterPro" id="IPR029062">
    <property type="entry name" value="Class_I_gatase-like"/>
</dbReference>
<sequence>MVTSQRPRIAVLGRFASSTSALRHGAVVTARALLEAVWAAGGEPLTLLPVAGSDWASRLDGFGGILLPGGGDLSPASYGQAVASENVYDVDEVQDAADLESARFALQAGLPLLAVCRGLHVVNVARGGTLVQDLPRHHRNHVHDVRFERDEQLFGLSSPVVRASCYHHQALDRLGEGIEVVARSTDGIPEAAVIDAAGWAVGVQWHPEDTAATDPAQAAIFAELVERSRP</sequence>
<dbReference type="RefSeq" id="WP_147782850.1">
    <property type="nucleotide sequence ID" value="NZ_VRMG01000005.1"/>
</dbReference>
<name>A0A5C8URS0_9MICO</name>
<proteinExistence type="predicted"/>
<dbReference type="AlphaFoldDB" id="A0A5C8URS0"/>
<evidence type="ECO:0000313" key="2">
    <source>
        <dbReference type="Proteomes" id="UP000321379"/>
    </source>
</evidence>
<dbReference type="InterPro" id="IPR011697">
    <property type="entry name" value="Peptidase_C26"/>
</dbReference>
<dbReference type="InterPro" id="IPR044668">
    <property type="entry name" value="PuuD-like"/>
</dbReference>
<organism evidence="1 2">
    <name type="scientific">Lacisediminihabitans profunda</name>
    <dbReference type="NCBI Taxonomy" id="2594790"/>
    <lineage>
        <taxon>Bacteria</taxon>
        <taxon>Bacillati</taxon>
        <taxon>Actinomycetota</taxon>
        <taxon>Actinomycetes</taxon>
        <taxon>Micrococcales</taxon>
        <taxon>Microbacteriaceae</taxon>
        <taxon>Lacisediminihabitans</taxon>
    </lineage>
</organism>
<keyword evidence="1" id="KW-0378">Hydrolase</keyword>
<reference evidence="1 2" key="1">
    <citation type="submission" date="2019-08" db="EMBL/GenBank/DDBJ databases">
        <title>Bacterial whole genome sequence for Glaciihabitans sp. CHu50b-6-2.</title>
        <authorList>
            <person name="Jin L."/>
        </authorList>
    </citation>
    <scope>NUCLEOTIDE SEQUENCE [LARGE SCALE GENOMIC DNA]</scope>
    <source>
        <strain evidence="1 2">CHu50b-6-2</strain>
    </source>
</reference>